<dbReference type="InterPro" id="IPR001279">
    <property type="entry name" value="Metallo-B-lactamas"/>
</dbReference>
<dbReference type="Proteomes" id="UP000718281">
    <property type="component" value="Unassembled WGS sequence"/>
</dbReference>
<dbReference type="InterPro" id="IPR036866">
    <property type="entry name" value="RibonucZ/Hydroxyglut_hydro"/>
</dbReference>
<dbReference type="EMBL" id="JADIXZ010000003">
    <property type="protein sequence ID" value="MBK6300172.1"/>
    <property type="molecule type" value="Genomic_DNA"/>
</dbReference>
<name>A0A934X369_9MICO</name>
<dbReference type="Pfam" id="PF00753">
    <property type="entry name" value="Lactamase_B"/>
    <property type="match status" value="1"/>
</dbReference>
<evidence type="ECO:0000313" key="3">
    <source>
        <dbReference type="Proteomes" id="UP000718281"/>
    </source>
</evidence>
<feature type="domain" description="Metallo-beta-lactamase" evidence="1">
    <location>
        <begin position="32"/>
        <end position="284"/>
    </location>
</feature>
<dbReference type="PANTHER" id="PTHR30619:SF1">
    <property type="entry name" value="RECOMBINATION PROTEIN 2"/>
    <property type="match status" value="1"/>
</dbReference>
<dbReference type="Gene3D" id="3.60.15.10">
    <property type="entry name" value="Ribonuclease Z/Hydroxyacylglutathione hydrolase-like"/>
    <property type="match status" value="1"/>
</dbReference>
<comment type="caution">
    <text evidence="2">The sequence shown here is derived from an EMBL/GenBank/DDBJ whole genome shotgun (WGS) entry which is preliminary data.</text>
</comment>
<proteinExistence type="predicted"/>
<sequence length="363" mass="37852">MATAIRVEMLPARLGDCLLVECLRPGRRPWRMLVDGGPPDTWPLLKARLDRLPASNPAIDVAVVTHIDSDHIGGMIPFLASDFARTHVGDVWFNGHRQASSPRAVPRSVAQGETLTATLSGAPGAQPGMPWNVAFAGAAIATPVDPGFAEVTIPGGPRITVLSPNGRRLAALAKVWTEALDKALHPEPDRPVPDLPGPLGDLATLAARKTSKDSTPPNGSSIALLVEHRGASVLLGADAFGPVLTDALTALAGARGIPAVAVDAFKLPHHGSEANVLADLVAAAPATHYLVSSNGDTFGHPDDPAIARVVTGAPPGATVWFNYRNARTERWADPALRTAHGYAVRYPSDPAAGVLVKLPVRAG</sequence>
<dbReference type="SUPFAM" id="SSF56281">
    <property type="entry name" value="Metallo-hydrolase/oxidoreductase"/>
    <property type="match status" value="1"/>
</dbReference>
<organism evidence="2 3">
    <name type="scientific">Candidatus Phosphoribacter hodrii</name>
    <dbReference type="NCBI Taxonomy" id="2953743"/>
    <lineage>
        <taxon>Bacteria</taxon>
        <taxon>Bacillati</taxon>
        <taxon>Actinomycetota</taxon>
        <taxon>Actinomycetes</taxon>
        <taxon>Micrococcales</taxon>
        <taxon>Dermatophilaceae</taxon>
        <taxon>Candidatus Phosphoribacter</taxon>
    </lineage>
</organism>
<dbReference type="AlphaFoldDB" id="A0A934X369"/>
<evidence type="ECO:0000313" key="2">
    <source>
        <dbReference type="EMBL" id="MBK6300172.1"/>
    </source>
</evidence>
<evidence type="ECO:0000259" key="1">
    <source>
        <dbReference type="Pfam" id="PF00753"/>
    </source>
</evidence>
<reference evidence="2 3" key="1">
    <citation type="submission" date="2020-10" db="EMBL/GenBank/DDBJ databases">
        <title>Connecting structure to function with the recovery of over 1000 high-quality activated sludge metagenome-assembled genomes encoding full-length rRNA genes using long-read sequencing.</title>
        <authorList>
            <person name="Singleton C.M."/>
            <person name="Petriglieri F."/>
            <person name="Kristensen J.M."/>
            <person name="Kirkegaard R.H."/>
            <person name="Michaelsen T.Y."/>
            <person name="Andersen M.H."/>
            <person name="Karst S.M."/>
            <person name="Dueholm M.S."/>
            <person name="Nielsen P.H."/>
            <person name="Albertsen M."/>
        </authorList>
    </citation>
    <scope>NUCLEOTIDE SEQUENCE [LARGE SCALE GENOMIC DNA]</scope>
    <source>
        <strain evidence="2">AalE_18-Q3-R2-46_BAT3C.188</strain>
    </source>
</reference>
<dbReference type="PANTHER" id="PTHR30619">
    <property type="entry name" value="DNA INTERNALIZATION/COMPETENCE PROTEIN COMEC/REC2"/>
    <property type="match status" value="1"/>
</dbReference>
<dbReference type="InterPro" id="IPR052159">
    <property type="entry name" value="Competence_DNA_uptake"/>
</dbReference>
<gene>
    <name evidence="2" type="ORF">IPF40_03665</name>
</gene>
<accession>A0A934X369</accession>
<protein>
    <submittedName>
        <fullName evidence="2">MBL fold metallo-hydrolase</fullName>
    </submittedName>
</protein>